<reference evidence="1 2" key="1">
    <citation type="submission" date="2018-12" db="EMBL/GenBank/DDBJ databases">
        <title>Marinifilum JC070 sp. nov., a marine bacterium isolated from Yongle Blue Hole in the South China Sea.</title>
        <authorList>
            <person name="Fu T."/>
        </authorList>
    </citation>
    <scope>NUCLEOTIDE SEQUENCE [LARGE SCALE GENOMIC DNA]</scope>
    <source>
        <strain evidence="1 2">JC070</strain>
    </source>
</reference>
<organism evidence="1 2">
    <name type="scientific">Marinifilum caeruleilacunae</name>
    <dbReference type="NCBI Taxonomy" id="2499076"/>
    <lineage>
        <taxon>Bacteria</taxon>
        <taxon>Pseudomonadati</taxon>
        <taxon>Bacteroidota</taxon>
        <taxon>Bacteroidia</taxon>
        <taxon>Marinilabiliales</taxon>
        <taxon>Marinifilaceae</taxon>
    </lineage>
</organism>
<evidence type="ECO:0008006" key="3">
    <source>
        <dbReference type="Google" id="ProtNLM"/>
    </source>
</evidence>
<evidence type="ECO:0000313" key="2">
    <source>
        <dbReference type="Proteomes" id="UP000732105"/>
    </source>
</evidence>
<dbReference type="EMBL" id="RZNH01000049">
    <property type="protein sequence ID" value="NOU62036.1"/>
    <property type="molecule type" value="Genomic_DNA"/>
</dbReference>
<keyword evidence="2" id="KW-1185">Reference proteome</keyword>
<proteinExistence type="predicted"/>
<dbReference type="Proteomes" id="UP000732105">
    <property type="component" value="Unassembled WGS sequence"/>
</dbReference>
<protein>
    <recommendedName>
        <fullName evidence="3">NVEALA family protein</fullName>
    </recommendedName>
</protein>
<accession>A0ABX1X0U6</accession>
<sequence length="71" mass="7910">MKKKFFLSVAGIACFGFLYSYNLFKEGNTLKADNTAALAKMVSHGNFDSDDYKFWSGSDCEFAGSTVCYIH</sequence>
<evidence type="ECO:0000313" key="1">
    <source>
        <dbReference type="EMBL" id="NOU62036.1"/>
    </source>
</evidence>
<comment type="caution">
    <text evidence="1">The sequence shown here is derived from an EMBL/GenBank/DDBJ whole genome shotgun (WGS) entry which is preliminary data.</text>
</comment>
<name>A0ABX1X0U6_9BACT</name>
<gene>
    <name evidence="1" type="ORF">ELS83_19735</name>
</gene>
<dbReference type="RefSeq" id="WP_171597297.1">
    <property type="nucleotide sequence ID" value="NZ_RZNH01000049.1"/>
</dbReference>